<dbReference type="Pfam" id="PF23774">
    <property type="entry name" value="TPR_GEMI5"/>
    <property type="match status" value="1"/>
</dbReference>
<evidence type="ECO:0000256" key="7">
    <source>
        <dbReference type="SAM" id="MobiDB-lite"/>
    </source>
</evidence>
<feature type="region of interest" description="Disordered" evidence="7">
    <location>
        <begin position="491"/>
        <end position="510"/>
    </location>
</feature>
<dbReference type="GO" id="GO:0003723">
    <property type="term" value="F:RNA binding"/>
    <property type="evidence" value="ECO:0007669"/>
    <property type="project" value="UniProtKB-KW"/>
</dbReference>
<gene>
    <name evidence="9" type="ORF">B0A54_11315</name>
</gene>
<feature type="domain" description="Gem-associated protein 5 TPR" evidence="8">
    <location>
        <begin position="565"/>
        <end position="722"/>
    </location>
</feature>
<feature type="compositionally biased region" description="Polar residues" evidence="7">
    <location>
        <begin position="1736"/>
        <end position="1748"/>
    </location>
</feature>
<feature type="region of interest" description="Disordered" evidence="7">
    <location>
        <begin position="958"/>
        <end position="1084"/>
    </location>
</feature>
<evidence type="ECO:0000256" key="5">
    <source>
        <dbReference type="ARBA" id="ARBA00023163"/>
    </source>
</evidence>
<feature type="region of interest" description="Disordered" evidence="7">
    <location>
        <begin position="803"/>
        <end position="940"/>
    </location>
</feature>
<feature type="compositionally biased region" description="Basic and acidic residues" evidence="7">
    <location>
        <begin position="1010"/>
        <end position="1045"/>
    </location>
</feature>
<feature type="region of interest" description="Disordered" evidence="7">
    <location>
        <begin position="1291"/>
        <end position="1348"/>
    </location>
</feature>
<dbReference type="InterPro" id="IPR036322">
    <property type="entry name" value="WD40_repeat_dom_sf"/>
</dbReference>
<feature type="compositionally biased region" description="Low complexity" evidence="7">
    <location>
        <begin position="435"/>
        <end position="446"/>
    </location>
</feature>
<feature type="compositionally biased region" description="Basic and acidic residues" evidence="7">
    <location>
        <begin position="843"/>
        <end position="855"/>
    </location>
</feature>
<feature type="region of interest" description="Disordered" evidence="7">
    <location>
        <begin position="1426"/>
        <end position="1462"/>
    </location>
</feature>
<organism evidence="9 10">
    <name type="scientific">Friedmanniomyces endolithicus</name>
    <dbReference type="NCBI Taxonomy" id="329885"/>
    <lineage>
        <taxon>Eukaryota</taxon>
        <taxon>Fungi</taxon>
        <taxon>Dikarya</taxon>
        <taxon>Ascomycota</taxon>
        <taxon>Pezizomycotina</taxon>
        <taxon>Dothideomycetes</taxon>
        <taxon>Dothideomycetidae</taxon>
        <taxon>Mycosphaerellales</taxon>
        <taxon>Teratosphaeriaceae</taxon>
        <taxon>Friedmanniomyces</taxon>
    </lineage>
</organism>
<dbReference type="STRING" id="329885.A0A4U0UMB9"/>
<feature type="compositionally biased region" description="Polar residues" evidence="7">
    <location>
        <begin position="958"/>
        <end position="988"/>
    </location>
</feature>
<comment type="caution">
    <text evidence="9">The sequence shown here is derived from an EMBL/GenBank/DDBJ whole genome shotgun (WGS) entry which is preliminary data.</text>
</comment>
<evidence type="ECO:0000256" key="2">
    <source>
        <dbReference type="ARBA" id="ARBA00022553"/>
    </source>
</evidence>
<evidence type="ECO:0000256" key="6">
    <source>
        <dbReference type="ARBA" id="ARBA00023242"/>
    </source>
</evidence>
<accession>A0A4U0UMB9</accession>
<feature type="region of interest" description="Disordered" evidence="7">
    <location>
        <begin position="350"/>
        <end position="408"/>
    </location>
</feature>
<feature type="compositionally biased region" description="Polar residues" evidence="7">
    <location>
        <begin position="1291"/>
        <end position="1302"/>
    </location>
</feature>
<evidence type="ECO:0000256" key="1">
    <source>
        <dbReference type="ARBA" id="ARBA00004123"/>
    </source>
</evidence>
<sequence length="1773" mass="192586">MSTGHSVRQRSSSSTSKNSRSNSVASKHLRPPPQTLTPESPDQGFQPCAATASFLLYSQRNVILVLHHDTLAIERRFTLHIEDVLWIHVDNTSERGSGRLAVSYDAGNTVIVWDILTGGEVARFSSYEHMRIASFLRNGNISFGNDQGNVILFEPATAEHISARTIFDPVTALAPSFDCKTFAIGYLNGSILVATLRPSFTILHTLTTNRSPSRITGLSWHGSSSKQKTDMLATQTSDGDLRVWSVPKIPHQDLQPMIIRVLQRAEIQTPSLYWFAWSKSGRIVQYGEGETRAWDVRTKRVTFDVIPVADGISAMTSYGPTATLFTLGRNHSVQQYDVSPGKKPMEVASVQHMPANPPPTPPTELERHGHRRGDAHKSEGTRLPDARPYSETESSADDSGAFEGGPLSPLQKIAKEMDTQDALESEIRDKVMPLSPSSKASSISSRSSRESRRARRYLYDLPESSRASSTAYNGTEFSLGEPVRPSRESVSIRSVSSMASRPTHNRTSSLRKEIMRSPDETTQHSAMNLFPFTKARLQEVDFRTPHYGDGPRTAELLQREMLSTVFGWNDDIYSLIHNELSRHRAGSASAVLLSKWLGDAGADTMASMVGSESMTSSDWMLLALNSIGKDSQKKVGEAFVQRLLEKGDIHPAVAILLGLGEYNDAIEVYVSQGFWMEALLLACLQFPTEWGRQSYLIRKWGEVAVQQGEAMLAVRCFSCAAAETSSVWVSPRAQQEAAFAAQQQRNAEPLSAVSLTSPPISPPSRSGSSRLTAKNASLKLITTFGGRAAPAALANQLGTTPIAESAVTPGGAWREPRNRATRDPSSARTATPGEFAKRKRLPSRGEIERAKREAADLFTPMTASHDQSVPPPSMRPHSRTSNASSLPEPATALRTTSYDVQRLAPASYDENRLPSPRPSLATRLRETSRPARDAGERKTGGLAVEIVETMYVDVLTPGATTSSSRADSVRSPATNQSRNDTLSPSLTEKSNKSKAIDEYISSVEQARSAARHERTSSRRREDNRGGRTASRAREPSASRGRDNVRYIKSAKRSPASPIPMSPEEIAKAGQQQVEPATTDDEEFYKLASPITSPVERYLSPMIARPESRQARALEREGSRHRVPAPALDGGRGRSAAQGSGSLERSPSMPMALSPEKRDNGEIDETESNGRRFRIRAASANRNPEDLQSRRAASREGRASSTSRRPELKEKALGVYGMDITRETIAEDASSVSSYTDSSSAPRRPPGLSRRELAAKELEDRRLSLARRPSAPQIPHPADLPVLAIRPAMAPRSQTELGDSPRSTAPPLSRSQTAEPELTTTPFAQDQSAAMLPPMGLPATPRAMKNPRREVTPSMPEIPSNFSELSSGGSITGSALSQVTVSYLSQVSSLLPNQSSSITQPSQILSHCDDARPREDYDNLAPLLPSSIFGQKGAQPPRSASVPLESSAPGGVHPAYKPGLPSTRRLSIRGHVRKISPPESSIMSLTQPSIDETIHGDDQQVIIIGDSLADSNEPIMLPELQHLAGPPPPPPVPTMFQLVSNLTNSDVISVHMNGSSASELSSVLPSTTYPTSSAPPYPHPMERSTTASPTTHRRGRGSMSETLGSQAFGSQTFGSRFRGVTDRMRSQSRSRAKSPPMPTNTSQQAPYETVLPPMPVHHARSESVSRAKSPYEMAGPPPPPSPTSHSRRVSFSRAKSPYEQAMTAGGQGQQIPPPPPHPPAVFGAESNLSETAIAPSTLPSSRSGSTNGYRNPREVRANMPPETLQQGVYNGGFL</sequence>
<feature type="compositionally biased region" description="Basic and acidic residues" evidence="7">
    <location>
        <begin position="1105"/>
        <end position="1119"/>
    </location>
</feature>
<dbReference type="GO" id="GO:0005634">
    <property type="term" value="C:nucleus"/>
    <property type="evidence" value="ECO:0007669"/>
    <property type="project" value="UniProtKB-SubCell"/>
</dbReference>
<dbReference type="SUPFAM" id="SSF50978">
    <property type="entry name" value="WD40 repeat-like"/>
    <property type="match status" value="1"/>
</dbReference>
<feature type="compositionally biased region" description="Basic and acidic residues" evidence="7">
    <location>
        <begin position="923"/>
        <end position="939"/>
    </location>
</feature>
<dbReference type="InterPro" id="IPR034605">
    <property type="entry name" value="PGC-1"/>
</dbReference>
<feature type="compositionally biased region" description="Low complexity" evidence="7">
    <location>
        <begin position="754"/>
        <end position="772"/>
    </location>
</feature>
<dbReference type="InterPro" id="IPR015943">
    <property type="entry name" value="WD40/YVTN_repeat-like_dom_sf"/>
</dbReference>
<keyword evidence="4" id="KW-0805">Transcription regulation</keyword>
<feature type="compositionally biased region" description="Basic and acidic residues" evidence="7">
    <location>
        <begin position="1182"/>
        <end position="1209"/>
    </location>
</feature>
<feature type="compositionally biased region" description="Basic and acidic residues" evidence="7">
    <location>
        <begin position="375"/>
        <end position="390"/>
    </location>
</feature>
<protein>
    <recommendedName>
        <fullName evidence="8">Gem-associated protein 5 TPR domain-containing protein</fullName>
    </recommendedName>
</protein>
<dbReference type="GO" id="GO:0003712">
    <property type="term" value="F:transcription coregulator activity"/>
    <property type="evidence" value="ECO:0007669"/>
    <property type="project" value="InterPro"/>
</dbReference>
<feature type="region of interest" description="Disordered" evidence="7">
    <location>
        <begin position="1102"/>
        <end position="1209"/>
    </location>
</feature>
<dbReference type="PANTHER" id="PTHR15528:SF11">
    <property type="entry name" value="FI18188P1"/>
    <property type="match status" value="1"/>
</dbReference>
<name>A0A4U0UMB9_9PEZI</name>
<dbReference type="EMBL" id="NAJP01000055">
    <property type="protein sequence ID" value="TKA36951.1"/>
    <property type="molecule type" value="Genomic_DNA"/>
</dbReference>
<feature type="region of interest" description="Disordered" evidence="7">
    <location>
        <begin position="1"/>
        <end position="44"/>
    </location>
</feature>
<feature type="region of interest" description="Disordered" evidence="7">
    <location>
        <begin position="1227"/>
        <end position="1250"/>
    </location>
</feature>
<evidence type="ECO:0000256" key="4">
    <source>
        <dbReference type="ARBA" id="ARBA00023015"/>
    </source>
</evidence>
<keyword evidence="2" id="KW-0597">Phosphoprotein</keyword>
<keyword evidence="5" id="KW-0804">Transcription</keyword>
<proteinExistence type="predicted"/>
<keyword evidence="6" id="KW-0539">Nucleus</keyword>
<feature type="compositionally biased region" description="Low complexity" evidence="7">
    <location>
        <begin position="1"/>
        <end position="26"/>
    </location>
</feature>
<dbReference type="GO" id="GO:0045944">
    <property type="term" value="P:positive regulation of transcription by RNA polymerase II"/>
    <property type="evidence" value="ECO:0007669"/>
    <property type="project" value="TreeGrafter"/>
</dbReference>
<comment type="subcellular location">
    <subcellularLocation>
        <location evidence="1">Nucleus</location>
    </subcellularLocation>
</comment>
<feature type="compositionally biased region" description="Low complexity" evidence="7">
    <location>
        <begin position="491"/>
        <end position="502"/>
    </location>
</feature>
<feature type="compositionally biased region" description="Low complexity" evidence="7">
    <location>
        <begin position="1557"/>
        <end position="1571"/>
    </location>
</feature>
<dbReference type="Proteomes" id="UP000310066">
    <property type="component" value="Unassembled WGS sequence"/>
</dbReference>
<dbReference type="OrthoDB" id="7326421at2759"/>
<feature type="compositionally biased region" description="Polar residues" evidence="7">
    <location>
        <begin position="1308"/>
        <end position="1327"/>
    </location>
</feature>
<reference evidence="9 10" key="1">
    <citation type="submission" date="2017-03" db="EMBL/GenBank/DDBJ databases">
        <title>Genomes of endolithic fungi from Antarctica.</title>
        <authorList>
            <person name="Coleine C."/>
            <person name="Masonjones S."/>
            <person name="Stajich J.E."/>
        </authorList>
    </citation>
    <scope>NUCLEOTIDE SEQUENCE [LARGE SCALE GENOMIC DNA]</scope>
    <source>
        <strain evidence="9 10">CCFEE 5311</strain>
    </source>
</reference>
<feature type="compositionally biased region" description="Polar residues" evidence="7">
    <location>
        <begin position="1598"/>
        <end position="1613"/>
    </location>
</feature>
<evidence type="ECO:0000259" key="8">
    <source>
        <dbReference type="Pfam" id="PF23774"/>
    </source>
</evidence>
<keyword evidence="3" id="KW-0694">RNA-binding</keyword>
<evidence type="ECO:0000256" key="3">
    <source>
        <dbReference type="ARBA" id="ARBA00022884"/>
    </source>
</evidence>
<evidence type="ECO:0000313" key="9">
    <source>
        <dbReference type="EMBL" id="TKA36951.1"/>
    </source>
</evidence>
<dbReference type="Gene3D" id="2.130.10.10">
    <property type="entry name" value="YVTN repeat-like/Quinoprotein amine dehydrogenase"/>
    <property type="match status" value="1"/>
</dbReference>
<feature type="region of interest" description="Disordered" evidence="7">
    <location>
        <begin position="750"/>
        <end position="772"/>
    </location>
</feature>
<dbReference type="PANTHER" id="PTHR15528">
    <property type="entry name" value="PEROXISOME PROLIFERATOR ACTIVATED RECEPTOR GAMMA COACTIVATOR 1 PGC-1 -RELATED"/>
    <property type="match status" value="1"/>
</dbReference>
<evidence type="ECO:0000313" key="10">
    <source>
        <dbReference type="Proteomes" id="UP000310066"/>
    </source>
</evidence>
<feature type="region of interest" description="Disordered" evidence="7">
    <location>
        <begin position="1557"/>
        <end position="1773"/>
    </location>
</feature>
<feature type="compositionally biased region" description="Low complexity" evidence="7">
    <location>
        <begin position="1229"/>
        <end position="1239"/>
    </location>
</feature>
<feature type="region of interest" description="Disordered" evidence="7">
    <location>
        <begin position="426"/>
        <end position="454"/>
    </location>
</feature>
<dbReference type="InterPro" id="IPR056421">
    <property type="entry name" value="TPR_GEMI5"/>
</dbReference>